<dbReference type="Pfam" id="PF00358">
    <property type="entry name" value="PTS_EIIA_1"/>
    <property type="match status" value="1"/>
</dbReference>
<dbReference type="NCBIfam" id="TIGR00830">
    <property type="entry name" value="PTBA"/>
    <property type="match status" value="1"/>
</dbReference>
<dbReference type="Pfam" id="PF00367">
    <property type="entry name" value="PTS_EIIB"/>
    <property type="match status" value="1"/>
</dbReference>
<dbReference type="InterPro" id="IPR003352">
    <property type="entry name" value="PTS_EIIC"/>
</dbReference>
<feature type="transmembrane region" description="Helical" evidence="13">
    <location>
        <begin position="254"/>
        <end position="273"/>
    </location>
</feature>
<dbReference type="Gene3D" id="3.30.1360.60">
    <property type="entry name" value="Glucose permease domain IIB"/>
    <property type="match status" value="1"/>
</dbReference>
<keyword evidence="5" id="KW-0808">Transferase</keyword>
<dbReference type="FunFam" id="2.70.70.10:FF:000001">
    <property type="entry name" value="PTS system glucose-specific IIA component"/>
    <property type="match status" value="1"/>
</dbReference>
<evidence type="ECO:0000256" key="6">
    <source>
        <dbReference type="ARBA" id="ARBA00022683"/>
    </source>
</evidence>
<dbReference type="GO" id="GO:0009401">
    <property type="term" value="P:phosphoenolpyruvate-dependent sugar phosphotransferase system"/>
    <property type="evidence" value="ECO:0007669"/>
    <property type="project" value="UniProtKB-KW"/>
</dbReference>
<sequence>MRGLGSLQRLGKSLMLPIAVLPAAGLLNRLGAGDVWNIPFINAGGNALFSYLALLFAMGIAIGLSKDGSGSAAISGAIVYFILNFGATGVDKTINMGVFAGFIAGLFTPILYNRLYDKFTGNPYFNGRHVAILVNAVAAILLVLLFGLIWPYIQNILDSVNGWITSAGALGAAVFGFANRMLIPTGLHHVLNTYLWFGFGTFHEATGDINRFFAGDPSAGTYQVGFFPIMMFGLPGAALAMVLTAKKDRRKETFGMMLSVALTAFLTGITEPIEFSFMFLAYPLYVVHALLAGLSGLITNLLGIKLGFSFSAGAIDFMLNFTQGTRAWELIPIGLVFFLIYFVIFYWAIKKFDIKTPGRGDESLFAFSGPGTVSDQAEIDSKRNTVQDKYQFMAEKIFDGIGGDRNLDQIDYCTTRLRLKLNDTSQVDEQSIKRTGVRGVFRIDKRNLQIIIGTEVEFVADALKKMIGRPSNPAHSKEGGKSHPENGTERVFAPATGELVPLTDVPDPVFSQGMMGQGIAIRPEEGIFVAPAEGELVQLAETKHAFGIRTRLGEEILVHIGIDTVNLKGEGFQTFVKAGDHVSVGQRIIKGDLDIIRSQAKSDLSIMVVTNSMDHAFTIEWKKPDRAIAGKTQLYQARRK</sequence>
<dbReference type="InterPro" id="IPR018113">
    <property type="entry name" value="PTrfase_EIIB_Cys"/>
</dbReference>
<feature type="transmembrane region" description="Helical" evidence="13">
    <location>
        <begin position="132"/>
        <end position="153"/>
    </location>
</feature>
<dbReference type="PROSITE" id="PS00371">
    <property type="entry name" value="PTS_EIIA_TYPE_1_HIS"/>
    <property type="match status" value="1"/>
</dbReference>
<dbReference type="GO" id="GO:0015764">
    <property type="term" value="P:N-acetylglucosamine transport"/>
    <property type="evidence" value="ECO:0007669"/>
    <property type="project" value="TreeGrafter"/>
</dbReference>
<dbReference type="RefSeq" id="WP_353948203.1">
    <property type="nucleotide sequence ID" value="NZ_CP159510.1"/>
</dbReference>
<feature type="transmembrane region" description="Helical" evidence="13">
    <location>
        <begin position="222"/>
        <end position="242"/>
    </location>
</feature>
<dbReference type="GO" id="GO:0008982">
    <property type="term" value="F:protein-N(PI)-phosphohistidine-sugar phosphotransferase activity"/>
    <property type="evidence" value="ECO:0007669"/>
    <property type="project" value="InterPro"/>
</dbReference>
<feature type="transmembrane region" description="Helical" evidence="13">
    <location>
        <begin position="330"/>
        <end position="349"/>
    </location>
</feature>
<evidence type="ECO:0000256" key="13">
    <source>
        <dbReference type="SAM" id="Phobius"/>
    </source>
</evidence>
<protein>
    <submittedName>
        <fullName evidence="17">Glucose PTS transporter subunit IIA</fullName>
    </submittedName>
</protein>
<evidence type="ECO:0000256" key="12">
    <source>
        <dbReference type="SAM" id="MobiDB-lite"/>
    </source>
</evidence>
<evidence type="ECO:0000256" key="9">
    <source>
        <dbReference type="ARBA" id="ARBA00022989"/>
    </source>
</evidence>
<organism evidence="17">
    <name type="scientific">Sporolactobacillus sp. Y61</name>
    <dbReference type="NCBI Taxonomy" id="3160863"/>
    <lineage>
        <taxon>Bacteria</taxon>
        <taxon>Bacillati</taxon>
        <taxon>Bacillota</taxon>
        <taxon>Bacilli</taxon>
        <taxon>Bacillales</taxon>
        <taxon>Sporolactobacillaceae</taxon>
        <taxon>Sporolactobacillus</taxon>
    </lineage>
</organism>
<dbReference type="NCBIfam" id="TIGR00826">
    <property type="entry name" value="EIIB_glc"/>
    <property type="match status" value="1"/>
</dbReference>
<dbReference type="GO" id="GO:0016301">
    <property type="term" value="F:kinase activity"/>
    <property type="evidence" value="ECO:0007669"/>
    <property type="project" value="UniProtKB-KW"/>
</dbReference>
<evidence type="ECO:0000259" key="16">
    <source>
        <dbReference type="PROSITE" id="PS51103"/>
    </source>
</evidence>
<gene>
    <name evidence="17" type="ORF">ABNN70_14545</name>
</gene>
<dbReference type="PROSITE" id="PS01035">
    <property type="entry name" value="PTS_EIIB_TYPE_1_CYS"/>
    <property type="match status" value="1"/>
</dbReference>
<dbReference type="PROSITE" id="PS51093">
    <property type="entry name" value="PTS_EIIA_TYPE_1"/>
    <property type="match status" value="1"/>
</dbReference>
<dbReference type="CDD" id="cd00212">
    <property type="entry name" value="PTS_IIB_glc"/>
    <property type="match status" value="1"/>
</dbReference>
<dbReference type="PROSITE" id="PS51098">
    <property type="entry name" value="PTS_EIIB_TYPE_1"/>
    <property type="match status" value="1"/>
</dbReference>
<feature type="region of interest" description="Disordered" evidence="12">
    <location>
        <begin position="469"/>
        <end position="489"/>
    </location>
</feature>
<dbReference type="EMBL" id="CP159510">
    <property type="protein sequence ID" value="XCJ16832.1"/>
    <property type="molecule type" value="Genomic_DNA"/>
</dbReference>
<evidence type="ECO:0000256" key="3">
    <source>
        <dbReference type="ARBA" id="ARBA00022475"/>
    </source>
</evidence>
<feature type="domain" description="PTS EIIC type-1" evidence="16">
    <location>
        <begin position="1"/>
        <end position="361"/>
    </location>
</feature>
<dbReference type="Gene3D" id="2.70.70.10">
    <property type="entry name" value="Glucose Permease (Domain IIA)"/>
    <property type="match status" value="1"/>
</dbReference>
<feature type="transmembrane region" description="Helical" evidence="13">
    <location>
        <begin position="93"/>
        <end position="112"/>
    </location>
</feature>
<evidence type="ECO:0000256" key="2">
    <source>
        <dbReference type="ARBA" id="ARBA00022448"/>
    </source>
</evidence>
<keyword evidence="3" id="KW-1003">Cell membrane</keyword>
<feature type="transmembrane region" description="Helical" evidence="13">
    <location>
        <begin position="159"/>
        <end position="178"/>
    </location>
</feature>
<dbReference type="Pfam" id="PF02378">
    <property type="entry name" value="PTS_EIIC"/>
    <property type="match status" value="1"/>
</dbReference>
<dbReference type="InterPro" id="IPR050429">
    <property type="entry name" value="PTS_Glucose_EIICBA"/>
</dbReference>
<keyword evidence="8" id="KW-0418">Kinase</keyword>
<dbReference type="InterPro" id="IPR001996">
    <property type="entry name" value="PTS_IIB_1"/>
</dbReference>
<name>A0AAU8IF16_9BACL</name>
<evidence type="ECO:0000256" key="5">
    <source>
        <dbReference type="ARBA" id="ARBA00022679"/>
    </source>
</evidence>
<keyword evidence="2" id="KW-0813">Transport</keyword>
<evidence type="ECO:0000256" key="7">
    <source>
        <dbReference type="ARBA" id="ARBA00022692"/>
    </source>
</evidence>
<dbReference type="GO" id="GO:0005886">
    <property type="term" value="C:plasma membrane"/>
    <property type="evidence" value="ECO:0007669"/>
    <property type="project" value="UniProtKB-SubCell"/>
</dbReference>
<accession>A0AAU8IF16</accession>
<evidence type="ECO:0000313" key="17">
    <source>
        <dbReference type="EMBL" id="XCJ16832.1"/>
    </source>
</evidence>
<keyword evidence="10 13" id="KW-0472">Membrane</keyword>
<reference evidence="17" key="1">
    <citation type="submission" date="2024-06" db="EMBL/GenBank/DDBJ databases">
        <authorList>
            <person name="Fan A."/>
            <person name="Zhang F.Y."/>
            <person name="Zhang L."/>
        </authorList>
    </citation>
    <scope>NUCLEOTIDE SEQUENCE</scope>
    <source>
        <strain evidence="17">Y61</strain>
    </source>
</reference>
<dbReference type="PANTHER" id="PTHR30009:SF4">
    <property type="entry name" value="PTS SYSTEM N-ACETYLGLUCOSAMINE-SPECIFIC EIICBA COMPONENT"/>
    <property type="match status" value="1"/>
</dbReference>
<comment type="subcellular location">
    <subcellularLocation>
        <location evidence="1">Cell membrane</location>
        <topology evidence="1">Multi-pass membrane protein</topology>
    </subcellularLocation>
</comment>
<keyword evidence="4" id="KW-0762">Sugar transport</keyword>
<feature type="active site" description="Phosphocysteine intermediate; for EIIB activity" evidence="11">
    <location>
        <position position="413"/>
    </location>
</feature>
<proteinExistence type="predicted"/>
<evidence type="ECO:0000259" key="14">
    <source>
        <dbReference type="PROSITE" id="PS51093"/>
    </source>
</evidence>
<evidence type="ECO:0000256" key="10">
    <source>
        <dbReference type="ARBA" id="ARBA00023136"/>
    </source>
</evidence>
<dbReference type="InterPro" id="IPR001127">
    <property type="entry name" value="PTS_EIIA_1_perm"/>
</dbReference>
<dbReference type="InterPro" id="IPR036878">
    <property type="entry name" value="Glu_permease_IIB"/>
</dbReference>
<feature type="domain" description="PTS EIIB type-1" evidence="15">
    <location>
        <begin position="391"/>
        <end position="473"/>
    </location>
</feature>
<evidence type="ECO:0000256" key="8">
    <source>
        <dbReference type="ARBA" id="ARBA00022777"/>
    </source>
</evidence>
<evidence type="ECO:0000256" key="4">
    <source>
        <dbReference type="ARBA" id="ARBA00022597"/>
    </source>
</evidence>
<dbReference type="AlphaFoldDB" id="A0AAU8IF16"/>
<feature type="transmembrane region" description="Helical" evidence="13">
    <location>
        <begin position="48"/>
        <end position="64"/>
    </location>
</feature>
<keyword evidence="6" id="KW-0598">Phosphotransferase system</keyword>
<evidence type="ECO:0000256" key="1">
    <source>
        <dbReference type="ARBA" id="ARBA00004651"/>
    </source>
</evidence>
<evidence type="ECO:0000259" key="15">
    <source>
        <dbReference type="PROSITE" id="PS51098"/>
    </source>
</evidence>
<dbReference type="SUPFAM" id="SSF55604">
    <property type="entry name" value="Glucose permease domain IIB"/>
    <property type="match status" value="1"/>
</dbReference>
<feature type="domain" description="PTS EIIA type-1" evidence="14">
    <location>
        <begin position="507"/>
        <end position="611"/>
    </location>
</feature>
<evidence type="ECO:0000256" key="11">
    <source>
        <dbReference type="PROSITE-ProRule" id="PRU00421"/>
    </source>
</evidence>
<keyword evidence="7 13" id="KW-0812">Transmembrane</keyword>
<feature type="transmembrane region" description="Helical" evidence="13">
    <location>
        <begin position="279"/>
        <end position="299"/>
    </location>
</feature>
<dbReference type="InterPro" id="IPR011055">
    <property type="entry name" value="Dup_hybrid_motif"/>
</dbReference>
<dbReference type="InterPro" id="IPR013013">
    <property type="entry name" value="PTS_EIIC_1"/>
</dbReference>
<dbReference type="PROSITE" id="PS51103">
    <property type="entry name" value="PTS_EIIC_TYPE_1"/>
    <property type="match status" value="1"/>
</dbReference>
<feature type="transmembrane region" description="Helical" evidence="13">
    <location>
        <begin position="71"/>
        <end position="87"/>
    </location>
</feature>
<feature type="compositionally biased region" description="Basic and acidic residues" evidence="12">
    <location>
        <begin position="475"/>
        <end position="488"/>
    </location>
</feature>
<dbReference type="GO" id="GO:0090563">
    <property type="term" value="F:protein-phosphocysteine-sugar phosphotransferase activity"/>
    <property type="evidence" value="ECO:0007669"/>
    <property type="project" value="TreeGrafter"/>
</dbReference>
<keyword evidence="9 13" id="KW-1133">Transmembrane helix</keyword>
<dbReference type="PANTHER" id="PTHR30009">
    <property type="entry name" value="CYTOCHROME C-TYPE SYNTHESIS PROTEIN AND PTS TRANSMEMBRANE COMPONENT"/>
    <property type="match status" value="1"/>
</dbReference>
<dbReference type="SUPFAM" id="SSF51261">
    <property type="entry name" value="Duplicated hybrid motif"/>
    <property type="match status" value="1"/>
</dbReference>